<evidence type="ECO:0000256" key="4">
    <source>
        <dbReference type="ARBA" id="ARBA00022679"/>
    </source>
</evidence>
<comment type="similarity">
    <text evidence="2">Belongs to the tRNA(His) guanylyltransferase family.</text>
</comment>
<evidence type="ECO:0000256" key="2">
    <source>
        <dbReference type="ARBA" id="ARBA00010113"/>
    </source>
</evidence>
<keyword evidence="9" id="KW-0460">Magnesium</keyword>
<dbReference type="InterPro" id="IPR024956">
    <property type="entry name" value="tRNAHis_GuaTrfase_cat"/>
</dbReference>
<dbReference type="GO" id="GO:0000287">
    <property type="term" value="F:magnesium ion binding"/>
    <property type="evidence" value="ECO:0007669"/>
    <property type="project" value="InterPro"/>
</dbReference>
<comment type="caution">
    <text evidence="13">The sequence shown here is derived from an EMBL/GenBank/DDBJ whole genome shotgun (WGS) entry which is preliminary data.</text>
</comment>
<evidence type="ECO:0000256" key="1">
    <source>
        <dbReference type="ARBA" id="ARBA00001946"/>
    </source>
</evidence>
<dbReference type="GO" id="GO:0008193">
    <property type="term" value="F:tRNA guanylyltransferase activity"/>
    <property type="evidence" value="ECO:0007669"/>
    <property type="project" value="UniProtKB-EC"/>
</dbReference>
<evidence type="ECO:0000256" key="5">
    <source>
        <dbReference type="ARBA" id="ARBA00022694"/>
    </source>
</evidence>
<keyword evidence="5" id="KW-0819">tRNA processing</keyword>
<comment type="cofactor">
    <cofactor evidence="1">
        <name>Mg(2+)</name>
        <dbReference type="ChEBI" id="CHEBI:18420"/>
    </cofactor>
</comment>
<evidence type="ECO:0000259" key="11">
    <source>
        <dbReference type="Pfam" id="PF04446"/>
    </source>
</evidence>
<dbReference type="AlphaFoldDB" id="A0A2V2NEK5"/>
<accession>A0A2V2NEK5</accession>
<dbReference type="InterPro" id="IPR025845">
    <property type="entry name" value="Thg1_C_dom"/>
</dbReference>
<dbReference type="OrthoDB" id="24661at2157"/>
<dbReference type="Proteomes" id="UP000245657">
    <property type="component" value="Unassembled WGS sequence"/>
</dbReference>
<gene>
    <name evidence="13" type="ORF">DK846_02410</name>
</gene>
<evidence type="ECO:0000313" key="14">
    <source>
        <dbReference type="Proteomes" id="UP000245657"/>
    </source>
</evidence>
<dbReference type="Pfam" id="PF14413">
    <property type="entry name" value="Thg1C"/>
    <property type="match status" value="1"/>
</dbReference>
<keyword evidence="14" id="KW-1185">Reference proteome</keyword>
<evidence type="ECO:0000256" key="3">
    <source>
        <dbReference type="ARBA" id="ARBA00012511"/>
    </source>
</evidence>
<protein>
    <recommendedName>
        <fullName evidence="3">tRNA(His) guanylyltransferase</fullName>
        <ecNumber evidence="3">2.7.7.79</ecNumber>
    </recommendedName>
</protein>
<keyword evidence="6 13" id="KW-0548">Nucleotidyltransferase</keyword>
<dbReference type="GO" id="GO:0006400">
    <property type="term" value="P:tRNA modification"/>
    <property type="evidence" value="ECO:0007669"/>
    <property type="project" value="InterPro"/>
</dbReference>
<organism evidence="13 14">
    <name type="scientific">Methanospirillum lacunae</name>
    <dbReference type="NCBI Taxonomy" id="668570"/>
    <lineage>
        <taxon>Archaea</taxon>
        <taxon>Methanobacteriati</taxon>
        <taxon>Methanobacteriota</taxon>
        <taxon>Stenosarchaea group</taxon>
        <taxon>Methanomicrobia</taxon>
        <taxon>Methanomicrobiales</taxon>
        <taxon>Methanospirillaceae</taxon>
        <taxon>Methanospirillum</taxon>
    </lineage>
</organism>
<keyword evidence="7" id="KW-0479">Metal-binding</keyword>
<dbReference type="RefSeq" id="WP_109967310.1">
    <property type="nucleotide sequence ID" value="NZ_CP176093.1"/>
</dbReference>
<evidence type="ECO:0000256" key="9">
    <source>
        <dbReference type="ARBA" id="ARBA00022842"/>
    </source>
</evidence>
<proteinExistence type="inferred from homology"/>
<keyword evidence="4 13" id="KW-0808">Transferase</keyword>
<evidence type="ECO:0000256" key="6">
    <source>
        <dbReference type="ARBA" id="ARBA00022695"/>
    </source>
</evidence>
<dbReference type="Pfam" id="PF04446">
    <property type="entry name" value="Thg1"/>
    <property type="match status" value="1"/>
</dbReference>
<dbReference type="GO" id="GO:0005525">
    <property type="term" value="F:GTP binding"/>
    <property type="evidence" value="ECO:0007669"/>
    <property type="project" value="UniProtKB-KW"/>
</dbReference>
<dbReference type="PANTHER" id="PTHR12729:SF6">
    <property type="entry name" value="TRNA(HIS) GUANYLYLTRANSFERASE-RELATED"/>
    <property type="match status" value="1"/>
</dbReference>
<name>A0A2V2NEK5_9EURY</name>
<evidence type="ECO:0000256" key="8">
    <source>
        <dbReference type="ARBA" id="ARBA00022741"/>
    </source>
</evidence>
<sequence>MKEREIYTGIKALAPVIIRLDGRAFHQFLAQLSLKRPFDEGFSKAMVSVCTSLLTESGLSPLFAYTFSDEISIYLDELPFEGRVEKLTSVIASIASSCLTMALKPASPISFDARIIPVEKSMVADYLNWRQKEAWRNHINGYTQVLLLQDGLNRTEVQRQLNGVGARELHEICFQHGVNLAQTPSWERRGIMVYHTLITKEGYNPVTKEKTIAIRRKVYVDRNPPVFSTEEGKKFVEEITGS</sequence>
<dbReference type="PANTHER" id="PTHR12729">
    <property type="entry name" value="TRNA(HIS) GUANYLYLTRANSFERASE-RELATED"/>
    <property type="match status" value="1"/>
</dbReference>
<evidence type="ECO:0000256" key="7">
    <source>
        <dbReference type="ARBA" id="ARBA00022723"/>
    </source>
</evidence>
<dbReference type="InterPro" id="IPR038469">
    <property type="entry name" value="tRNAHis_GuaTrfase_Thg1_sf"/>
</dbReference>
<dbReference type="EMBL" id="QGMY01000002">
    <property type="protein sequence ID" value="PWR74031.1"/>
    <property type="molecule type" value="Genomic_DNA"/>
</dbReference>
<evidence type="ECO:0000256" key="10">
    <source>
        <dbReference type="ARBA" id="ARBA00023134"/>
    </source>
</evidence>
<evidence type="ECO:0000313" key="13">
    <source>
        <dbReference type="EMBL" id="PWR74031.1"/>
    </source>
</evidence>
<feature type="domain" description="Thg1 C-terminal" evidence="12">
    <location>
        <begin position="122"/>
        <end position="209"/>
    </location>
</feature>
<reference evidence="13 14" key="1">
    <citation type="submission" date="2018-05" db="EMBL/GenBank/DDBJ databases">
        <title>Draft genome of Methanospirillum lacunae Ki8-1.</title>
        <authorList>
            <person name="Dueholm M.S."/>
            <person name="Nielsen P.H."/>
            <person name="Bakmann L.F."/>
            <person name="Otzen D.E."/>
        </authorList>
    </citation>
    <scope>NUCLEOTIDE SEQUENCE [LARGE SCALE GENOMIC DNA]</scope>
    <source>
        <strain evidence="13 14">Ki8-1</strain>
    </source>
</reference>
<dbReference type="GeneID" id="97549385"/>
<dbReference type="Gene3D" id="3.30.70.3000">
    <property type="match status" value="1"/>
</dbReference>
<dbReference type="EC" id="2.7.7.79" evidence="3"/>
<keyword evidence="8" id="KW-0547">Nucleotide-binding</keyword>
<dbReference type="InterPro" id="IPR007537">
    <property type="entry name" value="tRNAHis_GuaTrfase_Thg1"/>
</dbReference>
<evidence type="ECO:0000259" key="12">
    <source>
        <dbReference type="Pfam" id="PF14413"/>
    </source>
</evidence>
<keyword evidence="10" id="KW-0342">GTP-binding</keyword>
<feature type="domain" description="tRNAHis guanylyltransferase catalytic" evidence="11">
    <location>
        <begin position="1"/>
        <end position="117"/>
    </location>
</feature>